<evidence type="ECO:0000256" key="11">
    <source>
        <dbReference type="ARBA" id="ARBA00022989"/>
    </source>
</evidence>
<comment type="subcellular location">
    <subcellularLocation>
        <location evidence="1">Membrane</location>
        <topology evidence="1">Single-pass type I membrane protein</topology>
    </subcellularLocation>
</comment>
<dbReference type="GO" id="GO:0030246">
    <property type="term" value="F:carbohydrate binding"/>
    <property type="evidence" value="ECO:0007669"/>
    <property type="project" value="UniProtKB-KW"/>
</dbReference>
<reference evidence="23 24" key="1">
    <citation type="journal article" date="2018" name="Nat. Genet.">
        <title>Extensive intraspecific gene order and gene structural variations between Mo17 and other maize genomes.</title>
        <authorList>
            <person name="Sun S."/>
            <person name="Zhou Y."/>
            <person name="Chen J."/>
            <person name="Shi J."/>
            <person name="Zhao H."/>
            <person name="Zhao H."/>
            <person name="Song W."/>
            <person name="Zhang M."/>
            <person name="Cui Y."/>
            <person name="Dong X."/>
            <person name="Liu H."/>
            <person name="Ma X."/>
            <person name="Jiao Y."/>
            <person name="Wang B."/>
            <person name="Wei X."/>
            <person name="Stein J.C."/>
            <person name="Glaubitz J.C."/>
            <person name="Lu F."/>
            <person name="Yu G."/>
            <person name="Liang C."/>
            <person name="Fengler K."/>
            <person name="Li B."/>
            <person name="Rafalski A."/>
            <person name="Schnable P.S."/>
            <person name="Ware D.H."/>
            <person name="Buckler E.S."/>
            <person name="Lai J."/>
        </authorList>
    </citation>
    <scope>NUCLEOTIDE SEQUENCE [LARGE SCALE GENOMIC DNA]</scope>
    <source>
        <strain evidence="24">cv. Missouri 17</strain>
        <tissue evidence="23">Seedling</tissue>
    </source>
</reference>
<dbReference type="SUPFAM" id="SSF56112">
    <property type="entry name" value="Protein kinase-like (PK-like)"/>
    <property type="match status" value="1"/>
</dbReference>
<comment type="catalytic activity">
    <reaction evidence="16 18">
        <text>L-threonyl-[protein] + ATP = O-phospho-L-threonyl-[protein] + ADP + H(+)</text>
        <dbReference type="Rhea" id="RHEA:46608"/>
        <dbReference type="Rhea" id="RHEA-COMP:11060"/>
        <dbReference type="Rhea" id="RHEA-COMP:11605"/>
        <dbReference type="ChEBI" id="CHEBI:15378"/>
        <dbReference type="ChEBI" id="CHEBI:30013"/>
        <dbReference type="ChEBI" id="CHEBI:30616"/>
        <dbReference type="ChEBI" id="CHEBI:61977"/>
        <dbReference type="ChEBI" id="CHEBI:456216"/>
        <dbReference type="EC" id="2.7.11.1"/>
    </reaction>
</comment>
<name>A0A3L6EBL5_MAIZE</name>
<comment type="similarity">
    <text evidence="18">Belongs to the protein kinase superfamily. Ser/Thr protein kinase family.</text>
</comment>
<dbReference type="PROSITE" id="PS50927">
    <property type="entry name" value="BULB_LECTIN"/>
    <property type="match status" value="1"/>
</dbReference>
<dbReference type="SUPFAM" id="SSF51110">
    <property type="entry name" value="alpha-D-mannose-specific plant lectins"/>
    <property type="match status" value="1"/>
</dbReference>
<keyword evidence="14 23" id="KW-0675">Receptor</keyword>
<dbReference type="SMART" id="SM00108">
    <property type="entry name" value="B_lectin"/>
    <property type="match status" value="1"/>
</dbReference>
<feature type="signal peptide" evidence="20">
    <location>
        <begin position="1"/>
        <end position="20"/>
    </location>
</feature>
<sequence>MGSLLLLPFLLLLSSPYVQAQQRITLGSSLTPQGLNSFWLSPSGDFAFGFRSIEGNTSSYLLAVWFNKISDKTVAWYAKTADPDPALVQVSSGSCLELTSSGALSLQDPTGKEVWNPEVVSATYASMLDTGNFVLAAADGSSKWGTFDNPADTILLTQVLTPETKLHSRTIATDYSNGRFHLNLQNNGVFFYATAVQSDPQHEYNWSMPGNATNLVFNATGMIYITLDNGTQVKITSGKTSSIADYYHRATLDPDGVFRQYMYPKKFSNHLYTQAWSVVDFKAPNIYIPRRSIAETQVSSGTCGFNSYSKVDVINNQTTCVCVPQYTFKGGSKGCTPDFQQPSCDLDEAGATKQFQLVTMSNVDWPQCDYEQHDNIPNNQCQQLCLTDCLCAVAVFRDSDNTCWKKKLPLTNNVVGDSVQRTVYIKVPKNNSQQPELLDSNRWKKDKKHWILGSSLFLGSSILLNIVLISVILFGTYCTITINESPSVQSSNNLGLPLKAFNYTELEKATSGFTEVLGTGASGIVYKGQLQDDLCTYIAVKKIDKLEHETEKEFTVEVQTIGRTHHKNLVRLLGFCNEGKERLLVYEFMTNGSLNRFLFGDIRLEWNLRAQLALEVARGLLYLHEECSTQIIHCDIKPQNILLDGNFTAKISDFGLAKLLRTNQTQTNTGIRGTRGYVAPEWFKSTVITAKVDVYSFGVILLELICCRRNVELEAAEENQKILTYWANDCYRCGRVDFLVEGDEEAISNLKVVERFVAVALLCVQEDPTMRPTMLKVTRMLDGVAAIPTPADPSSFISSLR</sequence>
<dbReference type="ExpressionAtlas" id="A0A3L6EBL5">
    <property type="expression patterns" value="baseline and differential"/>
</dbReference>
<evidence type="ECO:0000259" key="22">
    <source>
        <dbReference type="PROSITE" id="PS50927"/>
    </source>
</evidence>
<evidence type="ECO:0000256" key="6">
    <source>
        <dbReference type="ARBA" id="ARBA00022729"/>
    </source>
</evidence>
<keyword evidence="13" id="KW-1015">Disulfide bond</keyword>
<dbReference type="EMBL" id="NCVQ01000007">
    <property type="protein sequence ID" value="PWZ17341.1"/>
    <property type="molecule type" value="Genomic_DNA"/>
</dbReference>
<dbReference type="InterPro" id="IPR051343">
    <property type="entry name" value="G-type_lectin_kinases/EP1-like"/>
</dbReference>
<evidence type="ECO:0000256" key="16">
    <source>
        <dbReference type="ARBA" id="ARBA00047899"/>
    </source>
</evidence>
<dbReference type="Pfam" id="PF01453">
    <property type="entry name" value="B_lectin"/>
    <property type="match status" value="1"/>
</dbReference>
<dbReference type="InterPro" id="IPR024171">
    <property type="entry name" value="SRK-like_kinase"/>
</dbReference>
<keyword evidence="9 18" id="KW-0418">Kinase</keyword>
<dbReference type="GO" id="GO:0005524">
    <property type="term" value="F:ATP binding"/>
    <property type="evidence" value="ECO:0007669"/>
    <property type="project" value="UniProtKB-UniRule"/>
</dbReference>
<accession>A0A3L6EBL5</accession>
<comment type="catalytic activity">
    <reaction evidence="17 18">
        <text>L-seryl-[protein] + ATP = O-phospho-L-seryl-[protein] + ADP + H(+)</text>
        <dbReference type="Rhea" id="RHEA:17989"/>
        <dbReference type="Rhea" id="RHEA-COMP:9863"/>
        <dbReference type="Rhea" id="RHEA-COMP:11604"/>
        <dbReference type="ChEBI" id="CHEBI:15378"/>
        <dbReference type="ChEBI" id="CHEBI:29999"/>
        <dbReference type="ChEBI" id="CHEBI:30616"/>
        <dbReference type="ChEBI" id="CHEBI:83421"/>
        <dbReference type="ChEBI" id="CHEBI:456216"/>
        <dbReference type="EC" id="2.7.11.1"/>
    </reaction>
</comment>
<dbReference type="InterPro" id="IPR036426">
    <property type="entry name" value="Bulb-type_lectin_dom_sf"/>
</dbReference>
<evidence type="ECO:0000256" key="15">
    <source>
        <dbReference type="ARBA" id="ARBA00023180"/>
    </source>
</evidence>
<dbReference type="FunFam" id="3.30.200.20:FF:000059">
    <property type="entry name" value="S-receptor-like serine/threonine-protein kinase"/>
    <property type="match status" value="1"/>
</dbReference>
<dbReference type="GO" id="GO:0004674">
    <property type="term" value="F:protein serine/threonine kinase activity"/>
    <property type="evidence" value="ECO:0007669"/>
    <property type="project" value="UniProtKB-KW"/>
</dbReference>
<gene>
    <name evidence="23" type="primary">LECRK4_2</name>
    <name evidence="23" type="ORF">Zm00014a_003723</name>
</gene>
<feature type="domain" description="Protein kinase" evidence="21">
    <location>
        <begin position="511"/>
        <end position="797"/>
    </location>
</feature>
<keyword evidence="4 18" id="KW-0808">Transferase</keyword>
<dbReference type="FunFam" id="1.10.510.10:FF:000237">
    <property type="entry name" value="G-type lectin S-receptor-like serine/threonine-protein kinase"/>
    <property type="match status" value="1"/>
</dbReference>
<dbReference type="PROSITE" id="PS00108">
    <property type="entry name" value="PROTEIN_KINASE_ST"/>
    <property type="match status" value="1"/>
</dbReference>
<evidence type="ECO:0000256" key="8">
    <source>
        <dbReference type="ARBA" id="ARBA00022741"/>
    </source>
</evidence>
<dbReference type="InterPro" id="IPR001480">
    <property type="entry name" value="Bulb-type_lectin_dom"/>
</dbReference>
<keyword evidence="5" id="KW-0812">Transmembrane</keyword>
<evidence type="ECO:0000256" key="5">
    <source>
        <dbReference type="ARBA" id="ARBA00022692"/>
    </source>
</evidence>
<evidence type="ECO:0000256" key="4">
    <source>
        <dbReference type="ARBA" id="ARBA00022679"/>
    </source>
</evidence>
<evidence type="ECO:0000256" key="7">
    <source>
        <dbReference type="ARBA" id="ARBA00022734"/>
    </source>
</evidence>
<keyword evidence="3" id="KW-0245">EGF-like domain</keyword>
<keyword evidence="2 18" id="KW-0723">Serine/threonine-protein kinase</keyword>
<dbReference type="PIRSF" id="PIRSF000641">
    <property type="entry name" value="SRK"/>
    <property type="match status" value="1"/>
</dbReference>
<keyword evidence="15" id="KW-0325">Glycoprotein</keyword>
<dbReference type="FunFam" id="2.90.10.10:FF:000013">
    <property type="entry name" value="G-type lectin S-receptor-like serine/threonine-protein kinase LECRK1"/>
    <property type="match status" value="1"/>
</dbReference>
<evidence type="ECO:0000256" key="17">
    <source>
        <dbReference type="ARBA" id="ARBA00048679"/>
    </source>
</evidence>
<dbReference type="EC" id="2.7.11.1" evidence="18"/>
<dbReference type="PANTHER" id="PTHR47976:SF108">
    <property type="entry name" value="G-TYPE LECTIN S-RECEPTOR-LIKE SERINE_THREONINE-PROTEIN KINASE LECRK1"/>
    <property type="match status" value="1"/>
</dbReference>
<dbReference type="Gene3D" id="2.90.10.10">
    <property type="entry name" value="Bulb-type lectin domain"/>
    <property type="match status" value="2"/>
</dbReference>
<evidence type="ECO:0000313" key="24">
    <source>
        <dbReference type="Proteomes" id="UP000251960"/>
    </source>
</evidence>
<organism evidence="23 24">
    <name type="scientific">Zea mays</name>
    <name type="common">Maize</name>
    <dbReference type="NCBI Taxonomy" id="4577"/>
    <lineage>
        <taxon>Eukaryota</taxon>
        <taxon>Viridiplantae</taxon>
        <taxon>Streptophyta</taxon>
        <taxon>Embryophyta</taxon>
        <taxon>Tracheophyta</taxon>
        <taxon>Spermatophyta</taxon>
        <taxon>Magnoliopsida</taxon>
        <taxon>Liliopsida</taxon>
        <taxon>Poales</taxon>
        <taxon>Poaceae</taxon>
        <taxon>PACMAD clade</taxon>
        <taxon>Panicoideae</taxon>
        <taxon>Andropogonodae</taxon>
        <taxon>Andropogoneae</taxon>
        <taxon>Tripsacinae</taxon>
        <taxon>Zea</taxon>
    </lineage>
</organism>
<keyword evidence="11" id="KW-1133">Transmembrane helix</keyword>
<evidence type="ECO:0000256" key="9">
    <source>
        <dbReference type="ARBA" id="ARBA00022777"/>
    </source>
</evidence>
<feature type="chain" id="PRO_5018207490" description="Receptor-like serine/threonine-protein kinase" evidence="20">
    <location>
        <begin position="21"/>
        <end position="801"/>
    </location>
</feature>
<evidence type="ECO:0000256" key="20">
    <source>
        <dbReference type="SAM" id="SignalP"/>
    </source>
</evidence>
<dbReference type="Gene3D" id="3.30.200.20">
    <property type="entry name" value="Phosphorylase Kinase, domain 1"/>
    <property type="match status" value="1"/>
</dbReference>
<dbReference type="PROSITE" id="PS50011">
    <property type="entry name" value="PROTEIN_KINASE_DOM"/>
    <property type="match status" value="1"/>
</dbReference>
<dbReference type="CDD" id="cd14066">
    <property type="entry name" value="STKc_IRAK"/>
    <property type="match status" value="1"/>
</dbReference>
<dbReference type="SMART" id="SM00220">
    <property type="entry name" value="S_TKc"/>
    <property type="match status" value="1"/>
</dbReference>
<evidence type="ECO:0000256" key="1">
    <source>
        <dbReference type="ARBA" id="ARBA00004479"/>
    </source>
</evidence>
<dbReference type="Pfam" id="PF00069">
    <property type="entry name" value="Pkinase"/>
    <property type="match status" value="1"/>
</dbReference>
<comment type="caution">
    <text evidence="23">The sequence shown here is derived from an EMBL/GenBank/DDBJ whole genome shotgun (WGS) entry which is preliminary data.</text>
</comment>
<evidence type="ECO:0000256" key="13">
    <source>
        <dbReference type="ARBA" id="ARBA00023157"/>
    </source>
</evidence>
<dbReference type="AlphaFoldDB" id="A0A3L6EBL5"/>
<evidence type="ECO:0000256" key="10">
    <source>
        <dbReference type="ARBA" id="ARBA00022840"/>
    </source>
</evidence>
<keyword evidence="7 23" id="KW-0430">Lectin</keyword>
<evidence type="ECO:0000259" key="21">
    <source>
        <dbReference type="PROSITE" id="PS50011"/>
    </source>
</evidence>
<dbReference type="GO" id="GO:0051707">
    <property type="term" value="P:response to other organism"/>
    <property type="evidence" value="ECO:0007669"/>
    <property type="project" value="UniProtKB-ARBA"/>
</dbReference>
<evidence type="ECO:0000256" key="19">
    <source>
        <dbReference type="PROSITE-ProRule" id="PRU10141"/>
    </source>
</evidence>
<keyword evidence="10 18" id="KW-0067">ATP-binding</keyword>
<evidence type="ECO:0000256" key="3">
    <source>
        <dbReference type="ARBA" id="ARBA00022536"/>
    </source>
</evidence>
<evidence type="ECO:0000256" key="12">
    <source>
        <dbReference type="ARBA" id="ARBA00023136"/>
    </source>
</evidence>
<dbReference type="PROSITE" id="PS00107">
    <property type="entry name" value="PROTEIN_KINASE_ATP"/>
    <property type="match status" value="1"/>
</dbReference>
<evidence type="ECO:0000313" key="23">
    <source>
        <dbReference type="EMBL" id="PWZ17341.1"/>
    </source>
</evidence>
<dbReference type="Proteomes" id="UP000251960">
    <property type="component" value="Chromosome 6"/>
</dbReference>
<evidence type="ECO:0000256" key="2">
    <source>
        <dbReference type="ARBA" id="ARBA00022527"/>
    </source>
</evidence>
<dbReference type="Gene3D" id="1.10.510.10">
    <property type="entry name" value="Transferase(Phosphotransferase) domain 1"/>
    <property type="match status" value="1"/>
</dbReference>
<dbReference type="PANTHER" id="PTHR47976">
    <property type="entry name" value="G-TYPE LECTIN S-RECEPTOR-LIKE SERINE/THREONINE-PROTEIN KINASE SD2-5"/>
    <property type="match status" value="1"/>
</dbReference>
<feature type="domain" description="Bulb-type lectin" evidence="22">
    <location>
        <begin position="15"/>
        <end position="148"/>
    </location>
</feature>
<protein>
    <recommendedName>
        <fullName evidence="18">Receptor-like serine/threonine-protein kinase</fullName>
        <ecNumber evidence="18">2.7.11.1</ecNumber>
    </recommendedName>
</protein>
<evidence type="ECO:0000256" key="14">
    <source>
        <dbReference type="ARBA" id="ARBA00023170"/>
    </source>
</evidence>
<proteinExistence type="inferred from homology"/>
<evidence type="ECO:0000256" key="18">
    <source>
        <dbReference type="PIRNR" id="PIRNR000641"/>
    </source>
</evidence>
<dbReference type="CDD" id="cd01098">
    <property type="entry name" value="PAN_AP_plant"/>
    <property type="match status" value="1"/>
</dbReference>
<dbReference type="InterPro" id="IPR017441">
    <property type="entry name" value="Protein_kinase_ATP_BS"/>
</dbReference>
<dbReference type="GO" id="GO:0016020">
    <property type="term" value="C:membrane"/>
    <property type="evidence" value="ECO:0007669"/>
    <property type="project" value="UniProtKB-SubCell"/>
</dbReference>
<dbReference type="InterPro" id="IPR000719">
    <property type="entry name" value="Prot_kinase_dom"/>
</dbReference>
<keyword evidence="12" id="KW-0472">Membrane</keyword>
<dbReference type="InterPro" id="IPR008271">
    <property type="entry name" value="Ser/Thr_kinase_AS"/>
</dbReference>
<keyword evidence="6 20" id="KW-0732">Signal</keyword>
<dbReference type="InterPro" id="IPR011009">
    <property type="entry name" value="Kinase-like_dom_sf"/>
</dbReference>
<feature type="binding site" evidence="19">
    <location>
        <position position="542"/>
    </location>
    <ligand>
        <name>ATP</name>
        <dbReference type="ChEBI" id="CHEBI:30616"/>
    </ligand>
</feature>
<keyword evidence="8 18" id="KW-0547">Nucleotide-binding</keyword>